<dbReference type="AlphaFoldDB" id="A0A9X9XDW5"/>
<gene>
    <name evidence="1" type="ORF">GXW74_15510</name>
</gene>
<name>A0A9X9XDW5_9PROT</name>
<reference evidence="1" key="2">
    <citation type="journal article" date="2021" name="Syst. Appl. Microbiol.">
        <title>Roseomonas hellenica sp. nov., isolated from roots of wild-growing Alkanna tinctoria.</title>
        <authorList>
            <person name="Rat A."/>
            <person name="Naranjo H.D."/>
            <person name="Lebbe L."/>
            <person name="Cnockaert M."/>
            <person name="Krigas N."/>
            <person name="Grigoriadou K."/>
            <person name="Maloupa E."/>
            <person name="Willems A."/>
        </authorList>
    </citation>
    <scope>NUCLEOTIDE SEQUENCE</scope>
    <source>
        <strain evidence="1">LMG 31228</strain>
    </source>
</reference>
<evidence type="ECO:0000313" key="1">
    <source>
        <dbReference type="EMBL" id="MBR0681901.1"/>
    </source>
</evidence>
<sequence length="234" mass="24932">MISGSAFAELPVAVAPDGIPPLPAVIVLPEGPRAARSVSAIQAELLDLLPTGWAWSRDLDTTLASLLLALAQEIERFEVSAEAMLPQVDPRVGLELLEDFERVLGPDPCGRDLVDSAGGLDDRRRAAHVRWTQQGYQTPAYYIALAGALGVEITIAETTPAVLGVLECGMELAPAAERFVWVVSLPETRVIEPELGVLECGGFLGELVPSLVECVIRQLAPAHTTPVFSYAEAS</sequence>
<dbReference type="EMBL" id="JAAEDL010000015">
    <property type="protein sequence ID" value="MBR0681901.1"/>
    <property type="molecule type" value="Genomic_DNA"/>
</dbReference>
<protein>
    <submittedName>
        <fullName evidence="1">DUF2313 domain-containing protein</fullName>
    </submittedName>
</protein>
<evidence type="ECO:0000313" key="2">
    <source>
        <dbReference type="Proteomes" id="UP001138709"/>
    </source>
</evidence>
<organism evidence="1 2">
    <name type="scientific">Neoroseomonas eburnea</name>
    <dbReference type="NCBI Taxonomy" id="1346889"/>
    <lineage>
        <taxon>Bacteria</taxon>
        <taxon>Pseudomonadati</taxon>
        <taxon>Pseudomonadota</taxon>
        <taxon>Alphaproteobacteria</taxon>
        <taxon>Acetobacterales</taxon>
        <taxon>Acetobacteraceae</taxon>
        <taxon>Neoroseomonas</taxon>
    </lineage>
</organism>
<keyword evidence="2" id="KW-1185">Reference proteome</keyword>
<reference evidence="1" key="1">
    <citation type="submission" date="2020-01" db="EMBL/GenBank/DDBJ databases">
        <authorList>
            <person name="Rat A."/>
        </authorList>
    </citation>
    <scope>NUCLEOTIDE SEQUENCE</scope>
    <source>
        <strain evidence="1">LMG 31228</strain>
    </source>
</reference>
<accession>A0A9X9XDW5</accession>
<dbReference type="Proteomes" id="UP001138709">
    <property type="component" value="Unassembled WGS sequence"/>
</dbReference>
<comment type="caution">
    <text evidence="1">The sequence shown here is derived from an EMBL/GenBank/DDBJ whole genome shotgun (WGS) entry which is preliminary data.</text>
</comment>
<dbReference type="InterPro" id="IPR018755">
    <property type="entry name" value="Phage_Mu_Gp48"/>
</dbReference>
<dbReference type="RefSeq" id="WP_211847435.1">
    <property type="nucleotide sequence ID" value="NZ_JAAEDL010000015.1"/>
</dbReference>
<dbReference type="Pfam" id="PF10076">
    <property type="entry name" value="Phage_Mu_Gp48"/>
    <property type="match status" value="1"/>
</dbReference>
<proteinExistence type="predicted"/>